<protein>
    <recommendedName>
        <fullName evidence="4">Glycosyltransferase RgtA/B/C/D-like domain-containing protein</fullName>
    </recommendedName>
</protein>
<name>A0A411HJ81_9GAMM</name>
<keyword evidence="3" id="KW-1185">Reference proteome</keyword>
<evidence type="ECO:0008006" key="4">
    <source>
        <dbReference type="Google" id="ProtNLM"/>
    </source>
</evidence>
<keyword evidence="1" id="KW-0472">Membrane</keyword>
<feature type="transmembrane region" description="Helical" evidence="1">
    <location>
        <begin position="156"/>
        <end position="175"/>
    </location>
</feature>
<organism evidence="2 3">
    <name type="scientific">Pseudolysobacter antarcticus</name>
    <dbReference type="NCBI Taxonomy" id="2511995"/>
    <lineage>
        <taxon>Bacteria</taxon>
        <taxon>Pseudomonadati</taxon>
        <taxon>Pseudomonadota</taxon>
        <taxon>Gammaproteobacteria</taxon>
        <taxon>Lysobacterales</taxon>
        <taxon>Rhodanobacteraceae</taxon>
        <taxon>Pseudolysobacter</taxon>
    </lineage>
</organism>
<feature type="transmembrane region" description="Helical" evidence="1">
    <location>
        <begin position="101"/>
        <end position="125"/>
    </location>
</feature>
<sequence length="513" mass="56193">MSAVLDQSAPRVTRGAAQVSARVPVQVETSRSAQLTKLLPGLLLGLVMIKLIVLLIDPNVHLFLGDSASYLYSAVNNNTPPDRSFTYPLMIFVTAVRSESLFSLLLLQTGFGVATCTLLFLILYLGLEVRAWIAMAAGLLLCIEPSQLFYERMVMTESASSFHLLAALACGTAYLRSGKLRWLILCVLIGTVLASLRAGLVPFALAVAPAAVLIGALYGVSKRRHVWIVHLLLVLLVTDLCHDAYRAWYGRRAGGEPAYILDAPLFRLGLVAPLVRPEHFAGTGVDPAILHEVTIPLDNQRLREEQIWVPGGLIPVLRAHVGDQRARQVAAILAKRAVADNPLGVARLGITTLPEYFDPPRREIRMLSDLGSGQIPDEKILSLLREWFHYDAAKIALHHSPIKDLFAYSAYWLIFCLFALAPIGLALARLGPHRVPAVVVLVTACAVGLMVGQVLCSHIISFRYLHPFPILLLLVGAGLTERLLERHDVAEKIEQWKNATKNIVKLDAEVALS</sequence>
<keyword evidence="1" id="KW-1133">Transmembrane helix</keyword>
<dbReference type="Proteomes" id="UP000291562">
    <property type="component" value="Chromosome"/>
</dbReference>
<accession>A0A411HJ81</accession>
<evidence type="ECO:0000256" key="1">
    <source>
        <dbReference type="SAM" id="Phobius"/>
    </source>
</evidence>
<dbReference type="EMBL" id="CP035704">
    <property type="protein sequence ID" value="QBB70548.1"/>
    <property type="molecule type" value="Genomic_DNA"/>
</dbReference>
<evidence type="ECO:0000313" key="2">
    <source>
        <dbReference type="EMBL" id="QBB70548.1"/>
    </source>
</evidence>
<feature type="transmembrane region" description="Helical" evidence="1">
    <location>
        <begin position="410"/>
        <end position="428"/>
    </location>
</feature>
<dbReference type="KEGG" id="xbc:ELE36_09325"/>
<gene>
    <name evidence="2" type="ORF">ELE36_09325</name>
</gene>
<dbReference type="AlphaFoldDB" id="A0A411HJ81"/>
<evidence type="ECO:0000313" key="3">
    <source>
        <dbReference type="Proteomes" id="UP000291562"/>
    </source>
</evidence>
<reference evidence="2 3" key="1">
    <citation type="submission" date="2019-01" db="EMBL/GenBank/DDBJ databases">
        <title>Pseudolysobacter antarctica gen. nov., sp. nov., isolated from Fildes Peninsula, Antarctica.</title>
        <authorList>
            <person name="Wei Z."/>
            <person name="Peng F."/>
        </authorList>
    </citation>
    <scope>NUCLEOTIDE SEQUENCE [LARGE SCALE GENOMIC DNA]</scope>
    <source>
        <strain evidence="2 3">AQ6-296</strain>
    </source>
</reference>
<feature type="transmembrane region" description="Helical" evidence="1">
    <location>
        <begin position="435"/>
        <end position="460"/>
    </location>
</feature>
<feature type="transmembrane region" description="Helical" evidence="1">
    <location>
        <begin position="38"/>
        <end position="56"/>
    </location>
</feature>
<feature type="transmembrane region" description="Helical" evidence="1">
    <location>
        <begin position="203"/>
        <end position="220"/>
    </location>
</feature>
<dbReference type="OrthoDB" id="6057094at2"/>
<keyword evidence="1" id="KW-0812">Transmembrane</keyword>
<proteinExistence type="predicted"/>
<dbReference type="RefSeq" id="WP_129832806.1">
    <property type="nucleotide sequence ID" value="NZ_CP035704.1"/>
</dbReference>